<dbReference type="PANTHER" id="PTHR19376">
    <property type="entry name" value="DNA-DIRECTED RNA POLYMERASE"/>
    <property type="match status" value="1"/>
</dbReference>
<dbReference type="GO" id="GO:0008270">
    <property type="term" value="F:zinc ion binding"/>
    <property type="evidence" value="ECO:0007669"/>
    <property type="project" value="UniProtKB-UniRule"/>
</dbReference>
<evidence type="ECO:0000256" key="14">
    <source>
        <dbReference type="RuleBase" id="RU004279"/>
    </source>
</evidence>
<dbReference type="GO" id="GO:0003677">
    <property type="term" value="F:DNA binding"/>
    <property type="evidence" value="ECO:0007669"/>
    <property type="project" value="UniProtKB-UniRule"/>
</dbReference>
<dbReference type="InterPro" id="IPR007083">
    <property type="entry name" value="RNA_pol_Rpb1_4"/>
</dbReference>
<gene>
    <name evidence="13" type="primary">rpo1N</name>
    <name evidence="13" type="synonym">rpoA1</name>
    <name evidence="17" type="ORF">HYG87_04250</name>
</gene>
<comment type="catalytic activity">
    <reaction evidence="11 13 14">
        <text>RNA(n) + a ribonucleoside 5'-triphosphate = RNA(n+1) + diphosphate</text>
        <dbReference type="Rhea" id="RHEA:21248"/>
        <dbReference type="Rhea" id="RHEA-COMP:14527"/>
        <dbReference type="Rhea" id="RHEA-COMP:17342"/>
        <dbReference type="ChEBI" id="CHEBI:33019"/>
        <dbReference type="ChEBI" id="CHEBI:61557"/>
        <dbReference type="ChEBI" id="CHEBI:140395"/>
        <dbReference type="EC" id="2.7.7.6"/>
    </reaction>
</comment>
<dbReference type="EMBL" id="CP058560">
    <property type="protein sequence ID" value="QUH23039.1"/>
    <property type="molecule type" value="Genomic_DNA"/>
</dbReference>
<dbReference type="InterPro" id="IPR007080">
    <property type="entry name" value="RNA_pol_Rpb1_1"/>
</dbReference>
<evidence type="ECO:0000256" key="11">
    <source>
        <dbReference type="ARBA" id="ARBA00048552"/>
    </source>
</evidence>
<evidence type="ECO:0000256" key="15">
    <source>
        <dbReference type="SAM" id="Coils"/>
    </source>
</evidence>
<feature type="binding site" evidence="13">
    <location>
        <position position="453"/>
    </location>
    <ligand>
        <name>Mg(2+)</name>
        <dbReference type="ChEBI" id="CHEBI:18420"/>
    </ligand>
</feature>
<dbReference type="Gene3D" id="6.10.250.2940">
    <property type="match status" value="1"/>
</dbReference>
<dbReference type="GO" id="GO:0000287">
    <property type="term" value="F:magnesium ion binding"/>
    <property type="evidence" value="ECO:0007669"/>
    <property type="project" value="UniProtKB-UniRule"/>
</dbReference>
<dbReference type="GO" id="GO:0000428">
    <property type="term" value="C:DNA-directed RNA polymerase complex"/>
    <property type="evidence" value="ECO:0007669"/>
    <property type="project" value="UniProtKB-KW"/>
</dbReference>
<dbReference type="GO" id="GO:0003899">
    <property type="term" value="F:DNA-directed RNA polymerase activity"/>
    <property type="evidence" value="ECO:0007669"/>
    <property type="project" value="UniProtKB-UniRule"/>
</dbReference>
<comment type="cofactor">
    <cofactor evidence="13">
        <name>Mg(2+)</name>
        <dbReference type="ChEBI" id="CHEBI:18420"/>
    </cofactor>
</comment>
<keyword evidence="15" id="KW-0175">Coiled coil</keyword>
<evidence type="ECO:0000256" key="4">
    <source>
        <dbReference type="ARBA" id="ARBA00022679"/>
    </source>
</evidence>
<evidence type="ECO:0000313" key="17">
    <source>
        <dbReference type="EMBL" id="QUH23039.1"/>
    </source>
</evidence>
<evidence type="ECO:0000256" key="8">
    <source>
        <dbReference type="ARBA" id="ARBA00022842"/>
    </source>
</evidence>
<comment type="function">
    <text evidence="14">DNA-dependent RNA polymerase catalyzes the transcription of DNA into RNA using the four ribonucleoside triphosphates as substrates.</text>
</comment>
<evidence type="ECO:0000256" key="1">
    <source>
        <dbReference type="ARBA" id="ARBA00006460"/>
    </source>
</evidence>
<keyword evidence="2 13" id="KW-0240">DNA-directed RNA polymerase</keyword>
<dbReference type="Proteomes" id="UP000681041">
    <property type="component" value="Chromosome"/>
</dbReference>
<evidence type="ECO:0000256" key="10">
    <source>
        <dbReference type="ARBA" id="ARBA00023163"/>
    </source>
</evidence>
<keyword evidence="3 13" id="KW-0963">Cytoplasm</keyword>
<dbReference type="GO" id="GO:0006351">
    <property type="term" value="P:DNA-templated transcription"/>
    <property type="evidence" value="ECO:0007669"/>
    <property type="project" value="UniProtKB-UniRule"/>
</dbReference>
<feature type="binding site" evidence="13">
    <location>
        <position position="149"/>
    </location>
    <ligand>
        <name>Zn(2+)</name>
        <dbReference type="ChEBI" id="CHEBI:29105"/>
        <label>2</label>
    </ligand>
</feature>
<dbReference type="HAMAP" id="MF_00863">
    <property type="entry name" value="RNApol_arch_Rpo1N"/>
    <property type="match status" value="1"/>
</dbReference>
<dbReference type="Gene3D" id="3.30.1490.180">
    <property type="entry name" value="RNA polymerase ii"/>
    <property type="match status" value="1"/>
</dbReference>
<dbReference type="Pfam" id="PF00623">
    <property type="entry name" value="RNA_pol_Rpb1_2"/>
    <property type="match status" value="1"/>
</dbReference>
<evidence type="ECO:0000313" key="18">
    <source>
        <dbReference type="Proteomes" id="UP000681041"/>
    </source>
</evidence>
<dbReference type="AlphaFoldDB" id="A0A8T8K556"/>
<evidence type="ECO:0000256" key="6">
    <source>
        <dbReference type="ARBA" id="ARBA00022723"/>
    </source>
</evidence>
<dbReference type="KEGG" id="meme:HYG87_04250"/>
<dbReference type="Pfam" id="PF04983">
    <property type="entry name" value="RNA_pol_Rpb1_3"/>
    <property type="match status" value="1"/>
</dbReference>
<dbReference type="RefSeq" id="WP_211533986.1">
    <property type="nucleotide sequence ID" value="NZ_CP058560.1"/>
</dbReference>
<dbReference type="SMART" id="SM00663">
    <property type="entry name" value="RPOLA_N"/>
    <property type="match status" value="1"/>
</dbReference>
<feature type="domain" description="RNA polymerase N-terminal" evidence="16">
    <location>
        <begin position="201"/>
        <end position="505"/>
    </location>
</feature>
<dbReference type="Pfam" id="PF04997">
    <property type="entry name" value="RNA_pol_Rpb1_1"/>
    <property type="match status" value="1"/>
</dbReference>
<dbReference type="NCBIfam" id="NF006336">
    <property type="entry name" value="PRK08566.1"/>
    <property type="match status" value="1"/>
</dbReference>
<comment type="similarity">
    <text evidence="1 13 14">Belongs to the RNA polymerase beta' chain family.</text>
</comment>
<dbReference type="InterPro" id="IPR006592">
    <property type="entry name" value="RNA_pol_N"/>
</dbReference>
<dbReference type="CDD" id="cd02582">
    <property type="entry name" value="RNAP_archeal_A"/>
    <property type="match status" value="1"/>
</dbReference>
<dbReference type="InterPro" id="IPR012758">
    <property type="entry name" value="RPO1N"/>
</dbReference>
<accession>A0A8T8K556</accession>
<dbReference type="GO" id="GO:0005737">
    <property type="term" value="C:cytoplasm"/>
    <property type="evidence" value="ECO:0007669"/>
    <property type="project" value="UniProtKB-SubCell"/>
</dbReference>
<comment type="cofactor">
    <cofactor evidence="13">
        <name>Zn(2+)</name>
        <dbReference type="ChEBI" id="CHEBI:29105"/>
    </cofactor>
    <text evidence="13">Binds at least 2 Zn(2+) per subunit.</text>
</comment>
<dbReference type="EC" id="2.7.7.6" evidence="13"/>
<comment type="function">
    <text evidence="12 13">DNA-dependent RNA polymerase (RNAP) catalyzes the transcription of DNA into RNA using the four ribonucleoside triphosphates as substrates. Forms the clamp head domain.</text>
</comment>
<feature type="binding site" evidence="13">
    <location>
        <position position="451"/>
    </location>
    <ligand>
        <name>Mg(2+)</name>
        <dbReference type="ChEBI" id="CHEBI:18420"/>
    </ligand>
</feature>
<evidence type="ECO:0000256" key="5">
    <source>
        <dbReference type="ARBA" id="ARBA00022695"/>
    </source>
</evidence>
<dbReference type="SUPFAM" id="SSF64484">
    <property type="entry name" value="beta and beta-prime subunits of DNA dependent RNA-polymerase"/>
    <property type="match status" value="1"/>
</dbReference>
<dbReference type="InterPro" id="IPR038120">
    <property type="entry name" value="Rpb1_funnel_sf"/>
</dbReference>
<keyword evidence="18" id="KW-1185">Reference proteome</keyword>
<dbReference type="Gene3D" id="6.20.50.80">
    <property type="match status" value="1"/>
</dbReference>
<dbReference type="InterPro" id="IPR007081">
    <property type="entry name" value="RNA_pol_Rpb1_5"/>
</dbReference>
<proteinExistence type="inferred from homology"/>
<feature type="binding site" evidence="13">
    <location>
        <position position="60"/>
    </location>
    <ligand>
        <name>Zn(2+)</name>
        <dbReference type="ChEBI" id="CHEBI:29105"/>
        <label>1</label>
    </ligand>
</feature>
<feature type="coiled-coil region" evidence="15">
    <location>
        <begin position="646"/>
        <end position="673"/>
    </location>
</feature>
<organism evidence="17 18">
    <name type="scientific">Methanobacterium alkalithermotolerans</name>
    <dbReference type="NCBI Taxonomy" id="2731220"/>
    <lineage>
        <taxon>Archaea</taxon>
        <taxon>Methanobacteriati</taxon>
        <taxon>Methanobacteriota</taxon>
        <taxon>Methanomada group</taxon>
        <taxon>Methanobacteria</taxon>
        <taxon>Methanobacteriales</taxon>
        <taxon>Methanobacteriaceae</taxon>
        <taxon>Methanobacterium</taxon>
    </lineage>
</organism>
<evidence type="ECO:0000256" key="13">
    <source>
        <dbReference type="HAMAP-Rule" id="MF_00863"/>
    </source>
</evidence>
<evidence type="ECO:0000256" key="3">
    <source>
        <dbReference type="ARBA" id="ARBA00022490"/>
    </source>
</evidence>
<sequence>MKGVLKKISQINFGLMSPEDIRKMSVTKIVTPDTYDEDGYPIENGLMDPRLGVIDPSLKCRSCGSKGGDCQGHFGSINLARPVIHVGFADTIHKILRSTCHSCGRILLTASEIADYKDKIEYLMNNEDSLTNIIKDIYTVARRDKCPHCEEEQEDVKIDKPVSIVEGNYKLTPSEVRERLEIIPDEDALLLGVNPEVARPEWMILTVLPVPPVTVRPSITLETGERSEDDLTHKLVDILRINQRLKENMEAGAPQLIVEDLWELLQYHVTTYFDNEASGVPPARHRSGRPLKTLAQRLKGKEGRFRSNLSGKRVNFSARTVISPDPYISINEVGVPDLIAKEVTVPVHVTEWNMEEMKECIRNGSNVHPGANYVIRPDDRKIRIYEETKEAVIDKLEPGYIVERHLKDGDIVLFNRQPSLHRMSMMAHEVRVLPYKTFRLNLCVCPPYNADFDGDEMNMHVFQTEESRAEAKTLMRVQEHILSPRFGGPIIGGIHDHISGAYLLTRQSATYTEEQVFQILRKAKMPLPDRTGETWSGKQIFSLLLPNDLNMVYKAEICRKCDECLKRECKNDAYVVIEDGQLLSGVMDEKAYGAFAGKILDHIVKEYGTDRAREFLDASTKLAISGIMKAGFTTSTNDEEIPLEAKERIEIHLQKAEEKVDQLIEAYENHELEALPGRSLEETLEMKIMQVLGEARDKSGEIAESYFDINENHAVIMALTGARGSMLNLTQITACVGQQSVRGGRIDRGYNERTLPHFRKGELGAKARGFVHSSYKEGLDPIEFFFHAMGGREGLVDTAIRTAQSGYMQRRLVNALQDLNVKEDGTVMDNRGVIIQTTYGEDGVDPAKSDYGKVVDLDKLIDEMRIKSGK</sequence>
<evidence type="ECO:0000259" key="16">
    <source>
        <dbReference type="SMART" id="SM00663"/>
    </source>
</evidence>
<evidence type="ECO:0000256" key="9">
    <source>
        <dbReference type="ARBA" id="ARBA00023125"/>
    </source>
</evidence>
<dbReference type="InterPro" id="IPR044893">
    <property type="entry name" value="RNA_pol_Rpb1_clamp_domain"/>
</dbReference>
<dbReference type="Pfam" id="PF05000">
    <property type="entry name" value="RNA_pol_Rpb1_4"/>
    <property type="match status" value="1"/>
</dbReference>
<keyword evidence="9 13" id="KW-0238">DNA-binding</keyword>
<evidence type="ECO:0000256" key="7">
    <source>
        <dbReference type="ARBA" id="ARBA00022833"/>
    </source>
</evidence>
<keyword evidence="7 13" id="KW-0862">Zinc</keyword>
<dbReference type="FunFam" id="2.40.40.20:FF:000019">
    <property type="entry name" value="DNA-directed RNA polymerase II subunit RPB1"/>
    <property type="match status" value="1"/>
</dbReference>
<dbReference type="InterPro" id="IPR000722">
    <property type="entry name" value="RNA_pol_asu"/>
</dbReference>
<comment type="subcellular location">
    <subcellularLocation>
        <location evidence="13">Cytoplasm</location>
    </subcellularLocation>
</comment>
<keyword evidence="10 13" id="KW-0804">Transcription</keyword>
<dbReference type="InterPro" id="IPR007066">
    <property type="entry name" value="RNA_pol_Rpb1_3"/>
</dbReference>
<dbReference type="InterPro" id="IPR045867">
    <property type="entry name" value="DNA-dir_RpoC_beta_prime"/>
</dbReference>
<comment type="subunit">
    <text evidence="13">Part of the RNA polymerase complex.</text>
</comment>
<dbReference type="Pfam" id="PF04998">
    <property type="entry name" value="RNA_pol_Rpb1_5"/>
    <property type="match status" value="1"/>
</dbReference>
<feature type="binding site" evidence="13">
    <location>
        <position position="70"/>
    </location>
    <ligand>
        <name>Zn(2+)</name>
        <dbReference type="ChEBI" id="CHEBI:29105"/>
        <label>1</label>
    </ligand>
</feature>
<dbReference type="Gene3D" id="1.10.132.30">
    <property type="match status" value="1"/>
</dbReference>
<feature type="binding site" evidence="13">
    <location>
        <position position="73"/>
    </location>
    <ligand>
        <name>Zn(2+)</name>
        <dbReference type="ChEBI" id="CHEBI:29105"/>
        <label>1</label>
    </ligand>
</feature>
<dbReference type="OrthoDB" id="371812at2157"/>
<dbReference type="InterPro" id="IPR042102">
    <property type="entry name" value="RNA_pol_Rpb1_3_sf"/>
</dbReference>
<feature type="binding site" evidence="13">
    <location>
        <position position="146"/>
    </location>
    <ligand>
        <name>Zn(2+)</name>
        <dbReference type="ChEBI" id="CHEBI:29105"/>
        <label>2</label>
    </ligand>
</feature>
<keyword evidence="5 13" id="KW-0548">Nucleotidyltransferase</keyword>
<protein>
    <recommendedName>
        <fullName evidence="13">DNA-directed RNA polymerase subunit Rpo1N</fullName>
        <ecNumber evidence="13">2.7.7.6</ecNumber>
    </recommendedName>
    <alternativeName>
        <fullName evidence="13">DNA-directed RNA polymerase subunit A'</fullName>
    </alternativeName>
</protein>
<dbReference type="Gene3D" id="4.10.860.120">
    <property type="entry name" value="RNA polymerase II, clamp domain"/>
    <property type="match status" value="2"/>
</dbReference>
<keyword evidence="6 13" id="KW-0479">Metal-binding</keyword>
<feature type="binding site" evidence="13">
    <location>
        <position position="63"/>
    </location>
    <ligand>
        <name>Zn(2+)</name>
        <dbReference type="ChEBI" id="CHEBI:29105"/>
        <label>1</label>
    </ligand>
</feature>
<keyword evidence="4 13" id="KW-0808">Transferase</keyword>
<dbReference type="Gene3D" id="1.10.274.100">
    <property type="entry name" value="RNA polymerase Rpb1, domain 3"/>
    <property type="match status" value="1"/>
</dbReference>
<evidence type="ECO:0000256" key="12">
    <source>
        <dbReference type="ARBA" id="ARBA00053389"/>
    </source>
</evidence>
<reference evidence="17" key="1">
    <citation type="submission" date="2020-07" db="EMBL/GenBank/DDBJ databases">
        <title>Methanobacterium. sp. MethCan genome.</title>
        <authorList>
            <person name="Postec A."/>
            <person name="Quemeneur M."/>
        </authorList>
    </citation>
    <scope>NUCLEOTIDE SEQUENCE</scope>
    <source>
        <strain evidence="17">MethCAN</strain>
    </source>
</reference>
<keyword evidence="8 13" id="KW-0460">Magnesium</keyword>
<feature type="binding site" evidence="13">
    <location>
        <position position="103"/>
    </location>
    <ligand>
        <name>Zn(2+)</name>
        <dbReference type="ChEBI" id="CHEBI:29105"/>
        <label>2</label>
    </ligand>
</feature>
<name>A0A8T8K556_9EURY</name>
<evidence type="ECO:0000256" key="2">
    <source>
        <dbReference type="ARBA" id="ARBA00022478"/>
    </source>
</evidence>
<dbReference type="GeneID" id="64819949"/>
<feature type="binding site" evidence="13">
    <location>
        <position position="455"/>
    </location>
    <ligand>
        <name>Mg(2+)</name>
        <dbReference type="ChEBI" id="CHEBI:18420"/>
    </ligand>
</feature>
<dbReference type="NCBIfam" id="TIGR02390">
    <property type="entry name" value="RNA_pol_rpoA1"/>
    <property type="match status" value="1"/>
</dbReference>
<dbReference type="Gene3D" id="2.40.40.20">
    <property type="match status" value="1"/>
</dbReference>
<dbReference type="PANTHER" id="PTHR19376:SF32">
    <property type="entry name" value="DNA-DIRECTED RNA POLYMERASE III SUBUNIT RPC1"/>
    <property type="match status" value="1"/>
</dbReference>
<feature type="binding site" evidence="13">
    <location>
        <position position="100"/>
    </location>
    <ligand>
        <name>Zn(2+)</name>
        <dbReference type="ChEBI" id="CHEBI:29105"/>
        <label>2</label>
    </ligand>
</feature>